<dbReference type="SUPFAM" id="SSF53335">
    <property type="entry name" value="S-adenosyl-L-methionine-dependent methyltransferases"/>
    <property type="match status" value="1"/>
</dbReference>
<gene>
    <name evidence="2" type="ORF">MTR66_01055</name>
</gene>
<dbReference type="InterPro" id="IPR029063">
    <property type="entry name" value="SAM-dependent_MTases_sf"/>
</dbReference>
<organism evidence="2 3">
    <name type="scientific">Novosphingobium beihaiensis</name>
    <dbReference type="NCBI Taxonomy" id="2930389"/>
    <lineage>
        <taxon>Bacteria</taxon>
        <taxon>Pseudomonadati</taxon>
        <taxon>Pseudomonadota</taxon>
        <taxon>Alphaproteobacteria</taxon>
        <taxon>Sphingomonadales</taxon>
        <taxon>Sphingomonadaceae</taxon>
        <taxon>Novosphingobium</taxon>
    </lineage>
</organism>
<feature type="chain" id="PRO_5046269893" evidence="1">
    <location>
        <begin position="25"/>
        <end position="289"/>
    </location>
</feature>
<keyword evidence="3" id="KW-1185">Reference proteome</keyword>
<dbReference type="InterPro" id="IPR016980">
    <property type="entry name" value="S-AdoMet-dep_MeTrfase_Alr7345"/>
</dbReference>
<keyword evidence="2" id="KW-0808">Transferase</keyword>
<evidence type="ECO:0000313" key="3">
    <source>
        <dbReference type="Proteomes" id="UP001202281"/>
    </source>
</evidence>
<dbReference type="EMBL" id="JALHLG010000001">
    <property type="protein sequence ID" value="MCJ2185398.1"/>
    <property type="molecule type" value="Genomic_DNA"/>
</dbReference>
<feature type="signal peptide" evidence="1">
    <location>
        <begin position="1"/>
        <end position="24"/>
    </location>
</feature>
<protein>
    <submittedName>
        <fullName evidence="2">Methyltransferase</fullName>
    </submittedName>
</protein>
<dbReference type="Gene3D" id="3.40.50.150">
    <property type="entry name" value="Vaccinia Virus protein VP39"/>
    <property type="match status" value="1"/>
</dbReference>
<sequence>MRRTLLAISSFAGLLAGPLSTANAEVETDTGTAAEADFCKGCDALLELALAHPGRKDDRARDAYRHPAETLAFMRVRPDMKVGEYAPGGGWYSRVLGPYLAKEGHLAGLFFSPTPGRFAAEKVQSDAEAFPGRVAAGTGLAAGNFSGMTLGAVPNAEKGTFDRILVFRMMHNLLRWNMADGEIKAMRALLKDDGLLGIVQHRASPDAAYAYADGNHGYLREADVIRFMEVNGFELVAKSEINANPKDSADWEGGVWTLPPTFARKDQDKAKYAAIGESDRMTLLFRKRP</sequence>
<proteinExistence type="predicted"/>
<evidence type="ECO:0000313" key="2">
    <source>
        <dbReference type="EMBL" id="MCJ2185398.1"/>
    </source>
</evidence>
<dbReference type="PIRSF" id="PIRSF031679">
    <property type="entry name" value="Mtase_Alr7345_prd"/>
    <property type="match status" value="1"/>
</dbReference>
<keyword evidence="2" id="KW-0489">Methyltransferase</keyword>
<reference evidence="2 3" key="1">
    <citation type="submission" date="2022-04" db="EMBL/GenBank/DDBJ databases">
        <title>Identification of a novel bacterium isolated from mangrove sediments.</title>
        <authorList>
            <person name="Pan X."/>
        </authorList>
    </citation>
    <scope>NUCLEOTIDE SEQUENCE [LARGE SCALE GENOMIC DNA]</scope>
    <source>
        <strain evidence="2 3">B2638</strain>
    </source>
</reference>
<keyword evidence="1" id="KW-0732">Signal</keyword>
<comment type="caution">
    <text evidence="2">The sequence shown here is derived from an EMBL/GenBank/DDBJ whole genome shotgun (WGS) entry which is preliminary data.</text>
</comment>
<accession>A0ABT0BK18</accession>
<dbReference type="GO" id="GO:0032259">
    <property type="term" value="P:methylation"/>
    <property type="evidence" value="ECO:0007669"/>
    <property type="project" value="UniProtKB-KW"/>
</dbReference>
<dbReference type="Proteomes" id="UP001202281">
    <property type="component" value="Unassembled WGS sequence"/>
</dbReference>
<name>A0ABT0BK18_9SPHN</name>
<evidence type="ECO:0000256" key="1">
    <source>
        <dbReference type="SAM" id="SignalP"/>
    </source>
</evidence>
<dbReference type="GO" id="GO:0008168">
    <property type="term" value="F:methyltransferase activity"/>
    <property type="evidence" value="ECO:0007669"/>
    <property type="project" value="UniProtKB-KW"/>
</dbReference>